<accession>A0A443JQY3</accession>
<reference evidence="1 2" key="1">
    <citation type="submission" date="2019-01" db="EMBL/GenBank/DDBJ databases">
        <title>Sinorhodobacter populi sp. nov. isolated from the symptomatic bark tissue of Populus euramericana canker.</title>
        <authorList>
            <person name="Xu G."/>
        </authorList>
    </citation>
    <scope>NUCLEOTIDE SEQUENCE [LARGE SCALE GENOMIC DNA]</scope>
    <source>
        <strain evidence="1 2">SK2B-1</strain>
    </source>
</reference>
<dbReference type="Proteomes" id="UP000284476">
    <property type="component" value="Unassembled WGS sequence"/>
</dbReference>
<evidence type="ECO:0000313" key="1">
    <source>
        <dbReference type="EMBL" id="RWR22926.1"/>
    </source>
</evidence>
<gene>
    <name evidence="1" type="ORF">D2T30_04670</name>
</gene>
<organism evidence="1 2">
    <name type="scientific">Paenirhodobacter populi</name>
    <dbReference type="NCBI Taxonomy" id="2306993"/>
    <lineage>
        <taxon>Bacteria</taxon>
        <taxon>Pseudomonadati</taxon>
        <taxon>Pseudomonadota</taxon>
        <taxon>Alphaproteobacteria</taxon>
        <taxon>Rhodobacterales</taxon>
        <taxon>Rhodobacter group</taxon>
        <taxon>Paenirhodobacter</taxon>
    </lineage>
</organism>
<dbReference type="EMBL" id="SAUZ01000004">
    <property type="protein sequence ID" value="RWR22926.1"/>
    <property type="molecule type" value="Genomic_DNA"/>
</dbReference>
<name>A0A443JQY3_9RHOB</name>
<dbReference type="InterPro" id="IPR022243">
    <property type="entry name" value="DUF3768"/>
</dbReference>
<dbReference type="RefSeq" id="WP_128207910.1">
    <property type="nucleotide sequence ID" value="NZ_JBHRSO010000013.1"/>
</dbReference>
<proteinExistence type="predicted"/>
<reference evidence="1 2" key="2">
    <citation type="submission" date="2019-01" db="EMBL/GenBank/DDBJ databases">
        <authorList>
            <person name="Li Y."/>
        </authorList>
    </citation>
    <scope>NUCLEOTIDE SEQUENCE [LARGE SCALE GENOMIC DNA]</scope>
    <source>
        <strain evidence="1 2">SK2B-1</strain>
    </source>
</reference>
<dbReference type="AlphaFoldDB" id="A0A443JQY3"/>
<sequence>MAQYQCISCETVAIVAFACPDACSCCGGPVFDLDRYEATRTEAKIIGAQNDAFRKALGPVLVDGQQIRGRVFVTRGIRDMGPEFVEAALAMTRTDDNFVDDHCRYGARSFGMPDIAHDGDTFRIYWKIDLYDNDELMGPEVETDPSQTIRVLTLCLPDEY</sequence>
<dbReference type="Pfam" id="PF12599">
    <property type="entry name" value="DUF3768"/>
    <property type="match status" value="1"/>
</dbReference>
<protein>
    <submittedName>
        <fullName evidence="1">DUF3768 domain-containing protein</fullName>
    </submittedName>
</protein>
<comment type="caution">
    <text evidence="1">The sequence shown here is derived from an EMBL/GenBank/DDBJ whole genome shotgun (WGS) entry which is preliminary data.</text>
</comment>
<evidence type="ECO:0000313" key="2">
    <source>
        <dbReference type="Proteomes" id="UP000284476"/>
    </source>
</evidence>